<dbReference type="InterPro" id="IPR026928">
    <property type="entry name" value="FAX/IsoI-like"/>
</dbReference>
<dbReference type="Pfam" id="PF17172">
    <property type="entry name" value="GST_N_4"/>
    <property type="match status" value="1"/>
</dbReference>
<dbReference type="SUPFAM" id="SSF52833">
    <property type="entry name" value="Thioredoxin-like"/>
    <property type="match status" value="1"/>
</dbReference>
<dbReference type="InterPro" id="IPR036249">
    <property type="entry name" value="Thioredoxin-like_sf"/>
</dbReference>
<name>A0A0C9SMY4_PAXIN</name>
<proteinExistence type="inferred from homology"/>
<dbReference type="OrthoDB" id="5809458at2759"/>
<dbReference type="InterPro" id="IPR033468">
    <property type="entry name" value="Metaxin_GST"/>
</dbReference>
<dbReference type="InterPro" id="IPR036282">
    <property type="entry name" value="Glutathione-S-Trfase_C_sf"/>
</dbReference>
<comment type="similarity">
    <text evidence="1">Belongs to the FAX family.</text>
</comment>
<keyword evidence="5" id="KW-1185">Reference proteome</keyword>
<dbReference type="SFLD" id="SFLDS00019">
    <property type="entry name" value="Glutathione_Transferase_(cytos"/>
    <property type="match status" value="1"/>
</dbReference>
<feature type="domain" description="Metaxin glutathione S-transferase" evidence="2">
    <location>
        <begin position="178"/>
        <end position="239"/>
    </location>
</feature>
<evidence type="ECO:0008006" key="6">
    <source>
        <dbReference type="Google" id="ProtNLM"/>
    </source>
</evidence>
<organism evidence="4 5">
    <name type="scientific">Paxillus involutus ATCC 200175</name>
    <dbReference type="NCBI Taxonomy" id="664439"/>
    <lineage>
        <taxon>Eukaryota</taxon>
        <taxon>Fungi</taxon>
        <taxon>Dikarya</taxon>
        <taxon>Basidiomycota</taxon>
        <taxon>Agaricomycotina</taxon>
        <taxon>Agaricomycetes</taxon>
        <taxon>Agaricomycetidae</taxon>
        <taxon>Boletales</taxon>
        <taxon>Paxilineae</taxon>
        <taxon>Paxillaceae</taxon>
        <taxon>Paxillus</taxon>
    </lineage>
</organism>
<reference evidence="5" key="2">
    <citation type="submission" date="2015-01" db="EMBL/GenBank/DDBJ databases">
        <title>Evolutionary Origins and Diversification of the Mycorrhizal Mutualists.</title>
        <authorList>
            <consortium name="DOE Joint Genome Institute"/>
            <consortium name="Mycorrhizal Genomics Consortium"/>
            <person name="Kohler A."/>
            <person name="Kuo A."/>
            <person name="Nagy L.G."/>
            <person name="Floudas D."/>
            <person name="Copeland A."/>
            <person name="Barry K.W."/>
            <person name="Cichocki N."/>
            <person name="Veneault-Fourrey C."/>
            <person name="LaButti K."/>
            <person name="Lindquist E.A."/>
            <person name="Lipzen A."/>
            <person name="Lundell T."/>
            <person name="Morin E."/>
            <person name="Murat C."/>
            <person name="Riley R."/>
            <person name="Ohm R."/>
            <person name="Sun H."/>
            <person name="Tunlid A."/>
            <person name="Henrissat B."/>
            <person name="Grigoriev I.V."/>
            <person name="Hibbett D.S."/>
            <person name="Martin F."/>
        </authorList>
    </citation>
    <scope>NUCLEOTIDE SEQUENCE [LARGE SCALE GENOMIC DNA]</scope>
    <source>
        <strain evidence="5">ATCC 200175</strain>
    </source>
</reference>
<accession>A0A0C9SMY4</accession>
<dbReference type="InterPro" id="IPR012336">
    <property type="entry name" value="Thioredoxin-like_fold"/>
</dbReference>
<dbReference type="Gene3D" id="3.40.30.10">
    <property type="entry name" value="Glutaredoxin"/>
    <property type="match status" value="1"/>
</dbReference>
<dbReference type="InterPro" id="IPR050931">
    <property type="entry name" value="Mito_Protein_Transport_Metaxin"/>
</dbReference>
<dbReference type="Proteomes" id="UP000053647">
    <property type="component" value="Unassembled WGS sequence"/>
</dbReference>
<dbReference type="AlphaFoldDB" id="A0A0C9SMY4"/>
<evidence type="ECO:0000313" key="4">
    <source>
        <dbReference type="EMBL" id="KIJ06979.1"/>
    </source>
</evidence>
<dbReference type="SUPFAM" id="SSF47616">
    <property type="entry name" value="GST C-terminal domain-like"/>
    <property type="match status" value="1"/>
</dbReference>
<feature type="domain" description="Thioredoxin-like fold" evidence="3">
    <location>
        <begin position="26"/>
        <end position="128"/>
    </location>
</feature>
<evidence type="ECO:0000259" key="3">
    <source>
        <dbReference type="Pfam" id="PF17172"/>
    </source>
</evidence>
<dbReference type="PANTHER" id="PTHR12289">
    <property type="entry name" value="METAXIN RELATED"/>
    <property type="match status" value="1"/>
</dbReference>
<dbReference type="GO" id="GO:0005737">
    <property type="term" value="C:cytoplasm"/>
    <property type="evidence" value="ECO:0007669"/>
    <property type="project" value="TreeGrafter"/>
</dbReference>
<protein>
    <recommendedName>
        <fullName evidence="6">Glutathione transferase</fullName>
    </recommendedName>
</protein>
<evidence type="ECO:0000259" key="2">
    <source>
        <dbReference type="Pfam" id="PF17171"/>
    </source>
</evidence>
<dbReference type="SFLD" id="SFLDG01180">
    <property type="entry name" value="SUF1"/>
    <property type="match status" value="1"/>
</dbReference>
<sequence>MSSSPPDPKVLFYAFQKTPDIPSLSPFCQKLETFLRSTKVPYEFHSALPKQAPKSKLPYVQVKRDDGTSETVADSHFIIRYLIENNIALDPDAKLSELQKAESTAWQAYVEGTLNQTMAYERWLVPANFDALTAEILEGVPRLLRPFIKWSLGRQMHSMFWAIGIGRYSFEEVKVLGQEAIDALTARLDGKIYFHGGKFTTIDASLYGVLVNVLGNRSSPHFYAAVLEKTILVAYVQRITATLFPEYEKILKIEGEASQK</sequence>
<dbReference type="Gene3D" id="1.20.1050.10">
    <property type="match status" value="1"/>
</dbReference>
<dbReference type="SFLD" id="SFLDG01200">
    <property type="entry name" value="SUF1.1"/>
    <property type="match status" value="1"/>
</dbReference>
<evidence type="ECO:0000313" key="5">
    <source>
        <dbReference type="Proteomes" id="UP000053647"/>
    </source>
</evidence>
<dbReference type="InterPro" id="IPR040079">
    <property type="entry name" value="Glutathione_S-Trfase"/>
</dbReference>
<dbReference type="HOGENOM" id="CLU_044137_1_2_1"/>
<dbReference type="EMBL" id="KN820066">
    <property type="protein sequence ID" value="KIJ06979.1"/>
    <property type="molecule type" value="Genomic_DNA"/>
</dbReference>
<dbReference type="Pfam" id="PF17171">
    <property type="entry name" value="GST_C_6"/>
    <property type="match status" value="1"/>
</dbReference>
<reference evidence="4 5" key="1">
    <citation type="submission" date="2014-06" db="EMBL/GenBank/DDBJ databases">
        <authorList>
            <consortium name="DOE Joint Genome Institute"/>
            <person name="Kuo A."/>
            <person name="Kohler A."/>
            <person name="Nagy L.G."/>
            <person name="Floudas D."/>
            <person name="Copeland A."/>
            <person name="Barry K.W."/>
            <person name="Cichocki N."/>
            <person name="Veneault-Fourrey C."/>
            <person name="LaButti K."/>
            <person name="Lindquist E.A."/>
            <person name="Lipzen A."/>
            <person name="Lundell T."/>
            <person name="Morin E."/>
            <person name="Murat C."/>
            <person name="Sun H."/>
            <person name="Tunlid A."/>
            <person name="Henrissat B."/>
            <person name="Grigoriev I.V."/>
            <person name="Hibbett D.S."/>
            <person name="Martin F."/>
            <person name="Nordberg H.P."/>
            <person name="Cantor M.N."/>
            <person name="Hua S.X."/>
        </authorList>
    </citation>
    <scope>NUCLEOTIDE SEQUENCE [LARGE SCALE GENOMIC DNA]</scope>
    <source>
        <strain evidence="4 5">ATCC 200175</strain>
    </source>
</reference>
<gene>
    <name evidence="4" type="ORF">PAXINDRAFT_103155</name>
</gene>
<evidence type="ECO:0000256" key="1">
    <source>
        <dbReference type="ARBA" id="ARBA00006475"/>
    </source>
</evidence>
<dbReference type="PANTHER" id="PTHR12289:SF41">
    <property type="entry name" value="FAILED AXON CONNECTIONS-RELATED"/>
    <property type="match status" value="1"/>
</dbReference>